<reference evidence="3 4" key="1">
    <citation type="submission" date="2014-07" db="EMBL/GenBank/DDBJ databases">
        <title>Draft Genome Sequence of Gephyronic Acid Producer, Cystobacter violaceus Strain Cb vi76.</title>
        <authorList>
            <person name="Stevens D.C."/>
            <person name="Young J."/>
            <person name="Carmichael R."/>
            <person name="Tan J."/>
            <person name="Taylor R.E."/>
        </authorList>
    </citation>
    <scope>NUCLEOTIDE SEQUENCE [LARGE SCALE GENOMIC DNA]</scope>
    <source>
        <strain evidence="3 4">Cb vi76</strain>
    </source>
</reference>
<dbReference type="Pfam" id="PF09587">
    <property type="entry name" value="PGA_cap"/>
    <property type="match status" value="1"/>
</dbReference>
<evidence type="ECO:0000256" key="1">
    <source>
        <dbReference type="ARBA" id="ARBA00005662"/>
    </source>
</evidence>
<organism evidence="3 4">
    <name type="scientific">Archangium violaceum Cb vi76</name>
    <dbReference type="NCBI Taxonomy" id="1406225"/>
    <lineage>
        <taxon>Bacteria</taxon>
        <taxon>Pseudomonadati</taxon>
        <taxon>Myxococcota</taxon>
        <taxon>Myxococcia</taxon>
        <taxon>Myxococcales</taxon>
        <taxon>Cystobacterineae</taxon>
        <taxon>Archangiaceae</taxon>
        <taxon>Archangium</taxon>
    </lineage>
</organism>
<proteinExistence type="inferred from homology"/>
<name>A0A084SXR1_9BACT</name>
<dbReference type="PANTHER" id="PTHR33393">
    <property type="entry name" value="POLYGLUTAMINE SYNTHESIS ACCESSORY PROTEIN RV0574C-RELATED"/>
    <property type="match status" value="1"/>
</dbReference>
<dbReference type="Proteomes" id="UP000028547">
    <property type="component" value="Unassembled WGS sequence"/>
</dbReference>
<evidence type="ECO:0000313" key="4">
    <source>
        <dbReference type="Proteomes" id="UP000028547"/>
    </source>
</evidence>
<dbReference type="RefSeq" id="WP_043392752.1">
    <property type="nucleotide sequence ID" value="NZ_JPMI01000061.1"/>
</dbReference>
<dbReference type="SMART" id="SM00854">
    <property type="entry name" value="PGA_cap"/>
    <property type="match status" value="1"/>
</dbReference>
<feature type="domain" description="Capsule synthesis protein CapA" evidence="2">
    <location>
        <begin position="70"/>
        <end position="329"/>
    </location>
</feature>
<dbReference type="Gene3D" id="3.60.21.10">
    <property type="match status" value="1"/>
</dbReference>
<accession>A0A084SXR1</accession>
<gene>
    <name evidence="3" type="ORF">Q664_10270</name>
</gene>
<dbReference type="InterPro" id="IPR019079">
    <property type="entry name" value="Capsule_synth_CapA"/>
</dbReference>
<sequence length="409" mass="44298">MNALRQLYADIRYEDGRWPLSRWDLNLRYIAKSLLHVPEPRRTEDAEHFARVARHLASGSWKPGAPAALNLCAVGDVMWIRSGFREALSPGVRALMADAHVAFANLETPVDPARPVPRLVYETLHYNAPPGYLDAWEGTARHRVFSLCNNHALDQGAQGLERTRQSVLARPEHRCVGGPRAEDAVAGLEVAGVRLGIAAVTYDINHLAGAPPEGVPVTRLGNPLHAPDWERLGALIDAARAVGPDLVVLMPHWGFEYEYWPESLQREHAYRLIERGADILLGSSPHVLQPVELVSIDGGDPTCPAQVRRGGPPRVGLIAYSLGNFLSIMPTRACQTGAVLKLALARDAGGPLRPVDVRAVPTACGRGLGGEGFLDAGVVAVDELGLERAAPHLAHARRTLGGLISTRRD</sequence>
<dbReference type="SUPFAM" id="SSF56300">
    <property type="entry name" value="Metallo-dependent phosphatases"/>
    <property type="match status" value="1"/>
</dbReference>
<dbReference type="PANTHER" id="PTHR33393:SF12">
    <property type="entry name" value="CAPSULE BIOSYNTHESIS PROTEIN CAPA"/>
    <property type="match status" value="1"/>
</dbReference>
<dbReference type="InterPro" id="IPR052169">
    <property type="entry name" value="CW_Biosynth-Accessory"/>
</dbReference>
<dbReference type="InterPro" id="IPR029052">
    <property type="entry name" value="Metallo-depent_PP-like"/>
</dbReference>
<comment type="caution">
    <text evidence="3">The sequence shown here is derived from an EMBL/GenBank/DDBJ whole genome shotgun (WGS) entry which is preliminary data.</text>
</comment>
<dbReference type="EMBL" id="JPMI01000061">
    <property type="protein sequence ID" value="KFA93246.1"/>
    <property type="molecule type" value="Genomic_DNA"/>
</dbReference>
<evidence type="ECO:0000259" key="2">
    <source>
        <dbReference type="SMART" id="SM00854"/>
    </source>
</evidence>
<protein>
    <recommendedName>
        <fullName evidence="2">Capsule synthesis protein CapA domain-containing protein</fullName>
    </recommendedName>
</protein>
<dbReference type="AlphaFoldDB" id="A0A084SXR1"/>
<evidence type="ECO:0000313" key="3">
    <source>
        <dbReference type="EMBL" id="KFA93246.1"/>
    </source>
</evidence>
<comment type="similarity">
    <text evidence="1">Belongs to the CapA family.</text>
</comment>